<dbReference type="Gene3D" id="3.30.160.60">
    <property type="entry name" value="Classic Zinc Finger"/>
    <property type="match status" value="1"/>
</dbReference>
<evidence type="ECO:0000256" key="1">
    <source>
        <dbReference type="ARBA" id="ARBA00004123"/>
    </source>
</evidence>
<evidence type="ECO:0000313" key="12">
    <source>
        <dbReference type="WBParaSite" id="scaffold4873_cov241.g8783"/>
    </source>
</evidence>
<dbReference type="WBParaSite" id="scaffold4873_cov241.g8783">
    <property type="protein sequence ID" value="scaffold4873_cov241.g8783"/>
    <property type="gene ID" value="scaffold4873_cov241.g8783"/>
</dbReference>
<dbReference type="FunFam" id="3.30.160.60:FF:000081">
    <property type="entry name" value="Zinc finger homeobox protein 4"/>
    <property type="match status" value="1"/>
</dbReference>
<evidence type="ECO:0000256" key="3">
    <source>
        <dbReference type="ARBA" id="ARBA00022737"/>
    </source>
</evidence>
<dbReference type="InterPro" id="IPR036236">
    <property type="entry name" value="Znf_C2H2_sf"/>
</dbReference>
<proteinExistence type="predicted"/>
<evidence type="ECO:0000256" key="9">
    <source>
        <dbReference type="PROSITE-ProRule" id="PRU00042"/>
    </source>
</evidence>
<keyword evidence="6" id="KW-0238">DNA-binding</keyword>
<dbReference type="AlphaFoldDB" id="A0A915MNS9"/>
<accession>A0A915MNS9</accession>
<name>A0A915MNS9_MELJA</name>
<dbReference type="PROSITE" id="PS00028">
    <property type="entry name" value="ZINC_FINGER_C2H2_1"/>
    <property type="match status" value="1"/>
</dbReference>
<dbReference type="InterPro" id="IPR013087">
    <property type="entry name" value="Znf_C2H2_type"/>
</dbReference>
<keyword evidence="11" id="KW-1185">Reference proteome</keyword>
<evidence type="ECO:0000256" key="2">
    <source>
        <dbReference type="ARBA" id="ARBA00022723"/>
    </source>
</evidence>
<comment type="subcellular location">
    <subcellularLocation>
        <location evidence="1">Nucleus</location>
    </subcellularLocation>
</comment>
<evidence type="ECO:0000256" key="8">
    <source>
        <dbReference type="ARBA" id="ARBA00023242"/>
    </source>
</evidence>
<keyword evidence="7" id="KW-0371">Homeobox</keyword>
<keyword evidence="8" id="KW-0539">Nucleus</keyword>
<dbReference type="Pfam" id="PF12874">
    <property type="entry name" value="zf-met"/>
    <property type="match status" value="1"/>
</dbReference>
<dbReference type="SUPFAM" id="SSF57667">
    <property type="entry name" value="beta-beta-alpha zinc fingers"/>
    <property type="match status" value="1"/>
</dbReference>
<dbReference type="GO" id="GO:0008270">
    <property type="term" value="F:zinc ion binding"/>
    <property type="evidence" value="ECO:0007669"/>
    <property type="project" value="UniProtKB-KW"/>
</dbReference>
<dbReference type="GO" id="GO:0005634">
    <property type="term" value="C:nucleus"/>
    <property type="evidence" value="ECO:0007669"/>
    <property type="project" value="UniProtKB-SubCell"/>
</dbReference>
<evidence type="ECO:0000256" key="4">
    <source>
        <dbReference type="ARBA" id="ARBA00022771"/>
    </source>
</evidence>
<keyword evidence="2" id="KW-0479">Metal-binding</keyword>
<dbReference type="PROSITE" id="PS50157">
    <property type="entry name" value="ZINC_FINGER_C2H2_2"/>
    <property type="match status" value="1"/>
</dbReference>
<evidence type="ECO:0000259" key="10">
    <source>
        <dbReference type="PROSITE" id="PS50157"/>
    </source>
</evidence>
<dbReference type="Proteomes" id="UP000887561">
    <property type="component" value="Unplaced"/>
</dbReference>
<reference evidence="12" key="1">
    <citation type="submission" date="2022-11" db="UniProtKB">
        <authorList>
            <consortium name="WormBaseParasite"/>
        </authorList>
    </citation>
    <scope>IDENTIFICATION</scope>
</reference>
<feature type="domain" description="C2H2-type" evidence="10">
    <location>
        <begin position="37"/>
        <end position="68"/>
    </location>
</feature>
<evidence type="ECO:0000256" key="6">
    <source>
        <dbReference type="ARBA" id="ARBA00023125"/>
    </source>
</evidence>
<dbReference type="InterPro" id="IPR051968">
    <property type="entry name" value="ZnFinger_Homeobox_TR"/>
</dbReference>
<dbReference type="PANTHER" id="PTHR45891:SF3">
    <property type="entry name" value="ZINC FINGER PROTEIN 2"/>
    <property type="match status" value="1"/>
</dbReference>
<keyword evidence="4 9" id="KW-0863">Zinc-finger</keyword>
<organism evidence="11 12">
    <name type="scientific">Meloidogyne javanica</name>
    <name type="common">Root-knot nematode worm</name>
    <dbReference type="NCBI Taxonomy" id="6303"/>
    <lineage>
        <taxon>Eukaryota</taxon>
        <taxon>Metazoa</taxon>
        <taxon>Ecdysozoa</taxon>
        <taxon>Nematoda</taxon>
        <taxon>Chromadorea</taxon>
        <taxon>Rhabditida</taxon>
        <taxon>Tylenchina</taxon>
        <taxon>Tylenchomorpha</taxon>
        <taxon>Tylenchoidea</taxon>
        <taxon>Meloidogynidae</taxon>
        <taxon>Meloidogyninae</taxon>
        <taxon>Meloidogyne</taxon>
        <taxon>Meloidogyne incognita group</taxon>
    </lineage>
</organism>
<dbReference type="GO" id="GO:0000981">
    <property type="term" value="F:DNA-binding transcription factor activity, RNA polymerase II-specific"/>
    <property type="evidence" value="ECO:0007669"/>
    <property type="project" value="TreeGrafter"/>
</dbReference>
<evidence type="ECO:0000256" key="7">
    <source>
        <dbReference type="ARBA" id="ARBA00023155"/>
    </source>
</evidence>
<keyword evidence="3" id="KW-0677">Repeat</keyword>
<evidence type="ECO:0000313" key="11">
    <source>
        <dbReference type="Proteomes" id="UP000887561"/>
    </source>
</evidence>
<sequence>MKEKHADQEVLCLFCLENQTHPKLARGETYSCGYKPYRCELCKYSTTTKGNLSIHMQSDKHLHALQEIPQSLAAAAVAATNFQLHTRTDKHLQRVQMINHLREGITGLFGQSEQFARLGTLKSAVQVRCQECEEILSCIPTLREHCQSYSHQIRMIGSGRCLQNEIENVLESFLSELSIICGICDWEMNGNEKIISLAFEHANTHSKQFIEITKQNDSNKGKQTF</sequence>
<evidence type="ECO:0000256" key="5">
    <source>
        <dbReference type="ARBA" id="ARBA00022833"/>
    </source>
</evidence>
<keyword evidence="5" id="KW-0862">Zinc</keyword>
<dbReference type="SMART" id="SM00355">
    <property type="entry name" value="ZnF_C2H2"/>
    <property type="match status" value="2"/>
</dbReference>
<dbReference type="GO" id="GO:0000978">
    <property type="term" value="F:RNA polymerase II cis-regulatory region sequence-specific DNA binding"/>
    <property type="evidence" value="ECO:0007669"/>
    <property type="project" value="TreeGrafter"/>
</dbReference>
<dbReference type="PANTHER" id="PTHR45891">
    <property type="entry name" value="ZINC FINGER HOMEOBOX PROTEIN"/>
    <property type="match status" value="1"/>
</dbReference>
<protein>
    <submittedName>
        <fullName evidence="12">C2H2-type domain-containing protein</fullName>
    </submittedName>
</protein>